<dbReference type="Gene3D" id="3.40.630.30">
    <property type="match status" value="1"/>
</dbReference>
<dbReference type="EMBL" id="CP091430">
    <property type="protein sequence ID" value="UVI32307.1"/>
    <property type="molecule type" value="Genomic_DNA"/>
</dbReference>
<dbReference type="PANTHER" id="PTHR43792">
    <property type="entry name" value="GNAT FAMILY, PUTATIVE (AFU_ORTHOLOGUE AFUA_3G00765)-RELATED-RELATED"/>
    <property type="match status" value="1"/>
</dbReference>
<sequence>MDEQVSRFTTWENHKRIEDTMTFLNMVTQKYENNQPSDWGIVYKETNMLIGTCGWVYLNETHRRAEIGYALARKHWNRGIITEAVKQVLHLGFHELNLNRIEARCIAENIGSERVMEKVGMQYEGLLREQMFVKGRYVNVKLYSILKNEWNH</sequence>
<evidence type="ECO:0000313" key="3">
    <source>
        <dbReference type="Proteomes" id="UP001057877"/>
    </source>
</evidence>
<dbReference type="InterPro" id="IPR051531">
    <property type="entry name" value="N-acetyltransferase"/>
</dbReference>
<protein>
    <submittedName>
        <fullName evidence="2">GNAT family N-acetyltransferase</fullName>
    </submittedName>
</protein>
<dbReference type="InterPro" id="IPR016181">
    <property type="entry name" value="Acyl_CoA_acyltransferase"/>
</dbReference>
<dbReference type="PANTHER" id="PTHR43792:SF9">
    <property type="entry name" value="RIBOSOMAL-PROTEIN-ALANINE ACETYLTRANSFERASE"/>
    <property type="match status" value="1"/>
</dbReference>
<accession>A0ABY5SHW1</accession>
<dbReference type="SUPFAM" id="SSF55729">
    <property type="entry name" value="Acyl-CoA N-acyltransferases (Nat)"/>
    <property type="match status" value="1"/>
</dbReference>
<gene>
    <name evidence="2" type="ORF">L1F29_11015</name>
</gene>
<evidence type="ECO:0000259" key="1">
    <source>
        <dbReference type="PROSITE" id="PS51186"/>
    </source>
</evidence>
<dbReference type="Proteomes" id="UP001057877">
    <property type="component" value="Chromosome"/>
</dbReference>
<dbReference type="PROSITE" id="PS51186">
    <property type="entry name" value="GNAT"/>
    <property type="match status" value="1"/>
</dbReference>
<organism evidence="2 3">
    <name type="scientific">Paenibacillus spongiae</name>
    <dbReference type="NCBI Taxonomy" id="2909671"/>
    <lineage>
        <taxon>Bacteria</taxon>
        <taxon>Bacillati</taxon>
        <taxon>Bacillota</taxon>
        <taxon>Bacilli</taxon>
        <taxon>Bacillales</taxon>
        <taxon>Paenibacillaceae</taxon>
        <taxon>Paenibacillus</taxon>
    </lineage>
</organism>
<dbReference type="InterPro" id="IPR000182">
    <property type="entry name" value="GNAT_dom"/>
</dbReference>
<proteinExistence type="predicted"/>
<evidence type="ECO:0000313" key="2">
    <source>
        <dbReference type="EMBL" id="UVI32307.1"/>
    </source>
</evidence>
<reference evidence="2" key="1">
    <citation type="submission" date="2022-01" db="EMBL/GenBank/DDBJ databases">
        <title>Paenibacillus spongiae sp. nov., isolated from marine sponge.</title>
        <authorList>
            <person name="Li Z."/>
            <person name="Zhang M."/>
        </authorList>
    </citation>
    <scope>NUCLEOTIDE SEQUENCE</scope>
    <source>
        <strain evidence="2">PHS-Z3</strain>
    </source>
</reference>
<name>A0ABY5SHW1_9BACL</name>
<dbReference type="RefSeq" id="WP_258388364.1">
    <property type="nucleotide sequence ID" value="NZ_CP091430.1"/>
</dbReference>
<keyword evidence="3" id="KW-1185">Reference proteome</keyword>
<feature type="domain" description="N-acetyltransferase" evidence="1">
    <location>
        <begin position="1"/>
        <end position="149"/>
    </location>
</feature>
<dbReference type="Pfam" id="PF13302">
    <property type="entry name" value="Acetyltransf_3"/>
    <property type="match status" value="1"/>
</dbReference>